<dbReference type="PANTHER" id="PTHR12771:SF56">
    <property type="entry name" value="CED-12"/>
    <property type="match status" value="1"/>
</dbReference>
<dbReference type="AlphaFoldDB" id="A0A1Y2DII7"/>
<dbReference type="Gene3D" id="1.25.10.10">
    <property type="entry name" value="Leucine-rich Repeat Variant"/>
    <property type="match status" value="1"/>
</dbReference>
<dbReference type="PROSITE" id="PS51335">
    <property type="entry name" value="ELMO"/>
    <property type="match status" value="1"/>
</dbReference>
<sequence length="488" mass="56265">MPKIFHIKKNKSKIHDYVIDTTLPVQTIVKNICAELNNNDLQDLSLRNFETEELITDENIKTIIKEGDHICLVPSSVVEAAETVKNMESSDEAVVKRTIFMLQKYIKELEFAEEFIKLGGINNLQKTIMTCEGNTLAYALKSFENLMELDHGWENFSEEFVHMVGTIIVREQFVNICRPATNIIIKLVCADKSSKGVQCYGYEIVNKAITSNELLPVLVQRITETEYILQVNSLHLINSLFEHVTDEYKNEFINNLFELNINESVYTLITRNPEVELTKQLNEFQRLTLNEINNKKNTPFSAENEKHSKMLDELWTLSELTEDGDNKWKKIGFSSETPNNDIFKVGIYGLEVINRYAKTNTESYKNILKKELECTDGKPCPIMQSSIEIIDILLDYCGVTKKPSSFQPVIFLIENIFGTLLECFVKIWHESEIKNSPEDILQVSLLIKSQFRYSIEKVGKGKSDDLDQFKTDMLETLYQTIKERQSNE</sequence>
<dbReference type="GO" id="GO:0048870">
    <property type="term" value="P:cell motility"/>
    <property type="evidence" value="ECO:0007669"/>
    <property type="project" value="TreeGrafter"/>
</dbReference>
<dbReference type="Pfam" id="PF04727">
    <property type="entry name" value="ELMO_CED12"/>
    <property type="match status" value="1"/>
</dbReference>
<dbReference type="InterPro" id="IPR016024">
    <property type="entry name" value="ARM-type_fold"/>
</dbReference>
<accession>A0A1Y2DII7</accession>
<dbReference type="InterPro" id="IPR011989">
    <property type="entry name" value="ARM-like"/>
</dbReference>
<name>A0A1Y2DII7_9FUNG</name>
<dbReference type="STRING" id="1754190.A0A1Y2DII7"/>
<dbReference type="GO" id="GO:0005886">
    <property type="term" value="C:plasma membrane"/>
    <property type="evidence" value="ECO:0007669"/>
    <property type="project" value="TreeGrafter"/>
</dbReference>
<evidence type="ECO:0000259" key="1">
    <source>
        <dbReference type="PROSITE" id="PS51335"/>
    </source>
</evidence>
<dbReference type="PANTHER" id="PTHR12771">
    <property type="entry name" value="ENGULFMENT AND CELL MOTILITY"/>
    <property type="match status" value="1"/>
</dbReference>
<evidence type="ECO:0000313" key="3">
    <source>
        <dbReference type="Proteomes" id="UP000193920"/>
    </source>
</evidence>
<proteinExistence type="predicted"/>
<dbReference type="SUPFAM" id="SSF48371">
    <property type="entry name" value="ARM repeat"/>
    <property type="match status" value="1"/>
</dbReference>
<dbReference type="EMBL" id="MCOG01000066">
    <property type="protein sequence ID" value="ORY58625.1"/>
    <property type="molecule type" value="Genomic_DNA"/>
</dbReference>
<organism evidence="2 3">
    <name type="scientific">Neocallimastix californiae</name>
    <dbReference type="NCBI Taxonomy" id="1754190"/>
    <lineage>
        <taxon>Eukaryota</taxon>
        <taxon>Fungi</taxon>
        <taxon>Fungi incertae sedis</taxon>
        <taxon>Chytridiomycota</taxon>
        <taxon>Chytridiomycota incertae sedis</taxon>
        <taxon>Neocallimastigomycetes</taxon>
        <taxon>Neocallimastigales</taxon>
        <taxon>Neocallimastigaceae</taxon>
        <taxon>Neocallimastix</taxon>
    </lineage>
</organism>
<dbReference type="Pfam" id="PF11841">
    <property type="entry name" value="ELMO_ARM"/>
    <property type="match status" value="1"/>
</dbReference>
<gene>
    <name evidence="2" type="ORF">LY90DRAFT_701520</name>
</gene>
<keyword evidence="3" id="KW-1185">Reference proteome</keyword>
<dbReference type="Proteomes" id="UP000193920">
    <property type="component" value="Unassembled WGS sequence"/>
</dbReference>
<dbReference type="InterPro" id="IPR006816">
    <property type="entry name" value="ELMO_dom"/>
</dbReference>
<dbReference type="GO" id="GO:0007015">
    <property type="term" value="P:actin filament organization"/>
    <property type="evidence" value="ECO:0007669"/>
    <property type="project" value="TreeGrafter"/>
</dbReference>
<evidence type="ECO:0000313" key="2">
    <source>
        <dbReference type="EMBL" id="ORY58625.1"/>
    </source>
</evidence>
<dbReference type="InterPro" id="IPR050868">
    <property type="entry name" value="ELMO_domain-containing"/>
</dbReference>
<dbReference type="OrthoDB" id="28413at2759"/>
<comment type="caution">
    <text evidence="2">The sequence shown here is derived from an EMBL/GenBank/DDBJ whole genome shotgun (WGS) entry which is preliminary data.</text>
</comment>
<protein>
    <recommendedName>
        <fullName evidence="1">ELMO domain-containing protein</fullName>
    </recommendedName>
</protein>
<feature type="domain" description="ELMO" evidence="1">
    <location>
        <begin position="306"/>
        <end position="458"/>
    </location>
</feature>
<dbReference type="InterPro" id="IPR024574">
    <property type="entry name" value="ELMO_ARM"/>
</dbReference>
<reference evidence="2 3" key="1">
    <citation type="submission" date="2016-08" db="EMBL/GenBank/DDBJ databases">
        <title>A Parts List for Fungal Cellulosomes Revealed by Comparative Genomics.</title>
        <authorList>
            <consortium name="DOE Joint Genome Institute"/>
            <person name="Haitjema C.H."/>
            <person name="Gilmore S.P."/>
            <person name="Henske J.K."/>
            <person name="Solomon K.V."/>
            <person name="De Groot R."/>
            <person name="Kuo A."/>
            <person name="Mondo S.J."/>
            <person name="Salamov A.A."/>
            <person name="Labutti K."/>
            <person name="Zhao Z."/>
            <person name="Chiniquy J."/>
            <person name="Barry K."/>
            <person name="Brewer H.M."/>
            <person name="Purvine S.O."/>
            <person name="Wright A.T."/>
            <person name="Boxma B."/>
            <person name="Van Alen T."/>
            <person name="Hackstein J.H."/>
            <person name="Baker S.E."/>
            <person name="Grigoriev I.V."/>
            <person name="O'Malley M.A."/>
        </authorList>
    </citation>
    <scope>NUCLEOTIDE SEQUENCE [LARGE SCALE GENOMIC DNA]</scope>
    <source>
        <strain evidence="2 3">G1</strain>
    </source>
</reference>